<dbReference type="InterPro" id="IPR006439">
    <property type="entry name" value="HAD-SF_hydro_IA"/>
</dbReference>
<evidence type="ECO:0000313" key="5">
    <source>
        <dbReference type="Proteomes" id="UP000225548"/>
    </source>
</evidence>
<sequence length="249" mass="26172">MRSMPTDHTDPSDRPRAGADHPVSPDGPRRPQLVVFDVNETLSDMGPMARRFVDVGAPAHLAATWFAGVLRDGFALAAVGTSASFAQIAADSLGVTLYGLPLDRPAQAAIEHIMEGFADLPVHADVPDGVRALEALGIRLVTLSNGAVSVAESLFERAGIRPCFESLLSVESSGLWKPARAAYDAALERCGADAQETMLVAVHPWDIDGASRAGLATAWLNRSGAPYPAHFVAPDLQASSLVDLAAQLS</sequence>
<dbReference type="Proteomes" id="UP000225548">
    <property type="component" value="Unassembled WGS sequence"/>
</dbReference>
<gene>
    <name evidence="4" type="ORF">ATL42_0730</name>
</gene>
<feature type="compositionally biased region" description="Basic and acidic residues" evidence="3">
    <location>
        <begin position="1"/>
        <end position="19"/>
    </location>
</feature>
<evidence type="ECO:0000256" key="1">
    <source>
        <dbReference type="ARBA" id="ARBA00008106"/>
    </source>
</evidence>
<dbReference type="InterPro" id="IPR023214">
    <property type="entry name" value="HAD_sf"/>
</dbReference>
<protein>
    <submittedName>
        <fullName evidence="4">2-haloacid dehalogenase</fullName>
    </submittedName>
</protein>
<dbReference type="InterPro" id="IPR023198">
    <property type="entry name" value="PGP-like_dom2"/>
</dbReference>
<dbReference type="Gene3D" id="3.40.50.1000">
    <property type="entry name" value="HAD superfamily/HAD-like"/>
    <property type="match status" value="1"/>
</dbReference>
<proteinExistence type="inferred from homology"/>
<evidence type="ECO:0000256" key="2">
    <source>
        <dbReference type="ARBA" id="ARBA00022801"/>
    </source>
</evidence>
<name>A0A2A9E1Q5_9MICO</name>
<reference evidence="4 5" key="1">
    <citation type="submission" date="2017-10" db="EMBL/GenBank/DDBJ databases">
        <title>Sequencing the genomes of 1000 actinobacteria strains.</title>
        <authorList>
            <person name="Klenk H.-P."/>
        </authorList>
    </citation>
    <scope>NUCLEOTIDE SEQUENCE [LARGE SCALE GENOMIC DNA]</scope>
    <source>
        <strain evidence="4 5">DSM 18966</strain>
    </source>
</reference>
<feature type="region of interest" description="Disordered" evidence="3">
    <location>
        <begin position="1"/>
        <end position="31"/>
    </location>
</feature>
<dbReference type="SUPFAM" id="SSF56784">
    <property type="entry name" value="HAD-like"/>
    <property type="match status" value="1"/>
</dbReference>
<accession>A0A2A9E1Q5</accession>
<dbReference type="PRINTS" id="PR00413">
    <property type="entry name" value="HADHALOGNASE"/>
</dbReference>
<dbReference type="SFLD" id="SFLDS00003">
    <property type="entry name" value="Haloacid_Dehalogenase"/>
    <property type="match status" value="1"/>
</dbReference>
<keyword evidence="2" id="KW-0378">Hydrolase</keyword>
<dbReference type="SFLD" id="SFLDG01129">
    <property type="entry name" value="C1.5:_HAD__Beta-PGM__Phosphata"/>
    <property type="match status" value="1"/>
</dbReference>
<keyword evidence="5" id="KW-1185">Reference proteome</keyword>
<dbReference type="EMBL" id="PDJG01000001">
    <property type="protein sequence ID" value="PFG32878.1"/>
    <property type="molecule type" value="Genomic_DNA"/>
</dbReference>
<comment type="similarity">
    <text evidence="1">Belongs to the HAD-like hydrolase superfamily. S-2-haloalkanoic acid dehalogenase family.</text>
</comment>
<evidence type="ECO:0000313" key="4">
    <source>
        <dbReference type="EMBL" id="PFG32878.1"/>
    </source>
</evidence>
<dbReference type="InterPro" id="IPR006328">
    <property type="entry name" value="2-HAD"/>
</dbReference>
<organism evidence="4 5">
    <name type="scientific">Sanguibacter antarcticus</name>
    <dbReference type="NCBI Taxonomy" id="372484"/>
    <lineage>
        <taxon>Bacteria</taxon>
        <taxon>Bacillati</taxon>
        <taxon>Actinomycetota</taxon>
        <taxon>Actinomycetes</taxon>
        <taxon>Micrococcales</taxon>
        <taxon>Sanguibacteraceae</taxon>
        <taxon>Sanguibacter</taxon>
    </lineage>
</organism>
<dbReference type="Gene3D" id="1.10.150.240">
    <property type="entry name" value="Putative phosphatase, domain 2"/>
    <property type="match status" value="1"/>
</dbReference>
<comment type="caution">
    <text evidence="4">The sequence shown here is derived from an EMBL/GenBank/DDBJ whole genome shotgun (WGS) entry which is preliminary data.</text>
</comment>
<dbReference type="Pfam" id="PF00702">
    <property type="entry name" value="Hydrolase"/>
    <property type="match status" value="1"/>
</dbReference>
<dbReference type="GO" id="GO:0019120">
    <property type="term" value="F:hydrolase activity, acting on acid halide bonds, in C-halide compounds"/>
    <property type="evidence" value="ECO:0007669"/>
    <property type="project" value="InterPro"/>
</dbReference>
<evidence type="ECO:0000256" key="3">
    <source>
        <dbReference type="SAM" id="MobiDB-lite"/>
    </source>
</evidence>
<dbReference type="NCBIfam" id="TIGR01428">
    <property type="entry name" value="HAD_type_II"/>
    <property type="match status" value="1"/>
</dbReference>
<dbReference type="InterPro" id="IPR051540">
    <property type="entry name" value="S-2-haloacid_dehalogenase"/>
</dbReference>
<dbReference type="InterPro" id="IPR036412">
    <property type="entry name" value="HAD-like_sf"/>
</dbReference>
<dbReference type="PANTHER" id="PTHR43316:SF3">
    <property type="entry name" value="HALOACID DEHALOGENASE, TYPE II (AFU_ORTHOLOGUE AFUA_2G07750)-RELATED"/>
    <property type="match status" value="1"/>
</dbReference>
<dbReference type="AlphaFoldDB" id="A0A2A9E1Q5"/>
<dbReference type="PANTHER" id="PTHR43316">
    <property type="entry name" value="HYDROLASE, HALOACID DELAHOGENASE-RELATED"/>
    <property type="match status" value="1"/>
</dbReference>